<organism evidence="1 2">
    <name type="scientific">Acidovorax facilis</name>
    <dbReference type="NCBI Taxonomy" id="12917"/>
    <lineage>
        <taxon>Bacteria</taxon>
        <taxon>Pseudomonadati</taxon>
        <taxon>Pseudomonadota</taxon>
        <taxon>Betaproteobacteria</taxon>
        <taxon>Burkholderiales</taxon>
        <taxon>Comamonadaceae</taxon>
        <taxon>Acidovorax</taxon>
    </lineage>
</organism>
<comment type="caution">
    <text evidence="1">The sequence shown here is derived from an EMBL/GenBank/DDBJ whole genome shotgun (WGS) entry which is preliminary data.</text>
</comment>
<protein>
    <submittedName>
        <fullName evidence="1">Uncharacterized protein</fullName>
    </submittedName>
</protein>
<dbReference type="Proteomes" id="UP001595693">
    <property type="component" value="Unassembled WGS sequence"/>
</dbReference>
<accession>A0ABV8DFL0</accession>
<name>A0ABV8DFL0_9BURK</name>
<reference evidence="2" key="1">
    <citation type="journal article" date="2019" name="Int. J. Syst. Evol. Microbiol.">
        <title>The Global Catalogue of Microorganisms (GCM) 10K type strain sequencing project: providing services to taxonomists for standard genome sequencing and annotation.</title>
        <authorList>
            <consortium name="The Broad Institute Genomics Platform"/>
            <consortium name="The Broad Institute Genome Sequencing Center for Infectious Disease"/>
            <person name="Wu L."/>
            <person name="Ma J."/>
        </authorList>
    </citation>
    <scope>NUCLEOTIDE SEQUENCE [LARGE SCALE GENOMIC DNA]</scope>
    <source>
        <strain evidence="2">CCUG 2113</strain>
    </source>
</reference>
<gene>
    <name evidence="1" type="ORF">ACFOW3_22255</name>
</gene>
<keyword evidence="2" id="KW-1185">Reference proteome</keyword>
<proteinExistence type="predicted"/>
<dbReference type="RefSeq" id="WP_156358612.1">
    <property type="nucleotide sequence ID" value="NZ_JAMXAX010000225.1"/>
</dbReference>
<dbReference type="EMBL" id="JBHSAJ010000065">
    <property type="protein sequence ID" value="MFC3937353.1"/>
    <property type="molecule type" value="Genomic_DNA"/>
</dbReference>
<evidence type="ECO:0000313" key="2">
    <source>
        <dbReference type="Proteomes" id="UP001595693"/>
    </source>
</evidence>
<evidence type="ECO:0000313" key="1">
    <source>
        <dbReference type="EMBL" id="MFC3937353.1"/>
    </source>
</evidence>
<sequence>MKNRIPFAVIALALVTGLGYFVAGEKIDRQLCGVRNGKWASVDGVCIARTCFKNGSCGSWANPVASCKNLSAGSPRSEVYFQLGMPESSTESLATWSAAKGSDKKITVEFKGDRLASLSCPA</sequence>